<proteinExistence type="predicted"/>
<name>A0A9Q3FTD4_9BASI</name>
<organism evidence="1 2">
    <name type="scientific">Austropuccinia psidii MF-1</name>
    <dbReference type="NCBI Taxonomy" id="1389203"/>
    <lineage>
        <taxon>Eukaryota</taxon>
        <taxon>Fungi</taxon>
        <taxon>Dikarya</taxon>
        <taxon>Basidiomycota</taxon>
        <taxon>Pucciniomycotina</taxon>
        <taxon>Pucciniomycetes</taxon>
        <taxon>Pucciniales</taxon>
        <taxon>Sphaerophragmiaceae</taxon>
        <taxon>Austropuccinia</taxon>
    </lineage>
</organism>
<evidence type="ECO:0000313" key="1">
    <source>
        <dbReference type="EMBL" id="MBW0545956.1"/>
    </source>
</evidence>
<accession>A0A9Q3FTD4</accession>
<dbReference type="EMBL" id="AVOT02050907">
    <property type="protein sequence ID" value="MBW0545956.1"/>
    <property type="molecule type" value="Genomic_DNA"/>
</dbReference>
<gene>
    <name evidence="1" type="ORF">O181_085671</name>
</gene>
<dbReference type="Proteomes" id="UP000765509">
    <property type="component" value="Unassembled WGS sequence"/>
</dbReference>
<protein>
    <submittedName>
        <fullName evidence="1">Uncharacterized protein</fullName>
    </submittedName>
</protein>
<sequence length="140" mass="16127">MNWPFANSLISTFKEVNSIYHSSSPSENLKVNFDYYCLSSKSILPALKPIPSLFLDTCQHKHHQVDRVWFDLANQLDDQVAQSIQKSENLGWDTFDHPICSHPFNPRLTYQTPDPIEESLPVWQAIIHSLKLSSLVNFVQ</sequence>
<dbReference type="AlphaFoldDB" id="A0A9Q3FTD4"/>
<reference evidence="1" key="1">
    <citation type="submission" date="2021-03" db="EMBL/GenBank/DDBJ databases">
        <title>Draft genome sequence of rust myrtle Austropuccinia psidii MF-1, a brazilian biotype.</title>
        <authorList>
            <person name="Quecine M.C."/>
            <person name="Pachon D.M.R."/>
            <person name="Bonatelli M.L."/>
            <person name="Correr F.H."/>
            <person name="Franceschini L.M."/>
            <person name="Leite T.F."/>
            <person name="Margarido G.R.A."/>
            <person name="Almeida C.A."/>
            <person name="Ferrarezi J.A."/>
            <person name="Labate C.A."/>
        </authorList>
    </citation>
    <scope>NUCLEOTIDE SEQUENCE</scope>
    <source>
        <strain evidence="1">MF-1</strain>
    </source>
</reference>
<evidence type="ECO:0000313" key="2">
    <source>
        <dbReference type="Proteomes" id="UP000765509"/>
    </source>
</evidence>
<keyword evidence="2" id="KW-1185">Reference proteome</keyword>
<comment type="caution">
    <text evidence="1">The sequence shown here is derived from an EMBL/GenBank/DDBJ whole genome shotgun (WGS) entry which is preliminary data.</text>
</comment>